<evidence type="ECO:0000259" key="5">
    <source>
        <dbReference type="PROSITE" id="PS50041"/>
    </source>
</evidence>
<dbReference type="EMBL" id="JANPWB010000004">
    <property type="protein sequence ID" value="KAJ1195809.1"/>
    <property type="molecule type" value="Genomic_DNA"/>
</dbReference>
<dbReference type="SMART" id="SM00034">
    <property type="entry name" value="CLECT"/>
    <property type="match status" value="1"/>
</dbReference>
<keyword evidence="4" id="KW-0472">Membrane</keyword>
<dbReference type="InterPro" id="IPR033992">
    <property type="entry name" value="NKR-like_CTLD"/>
</dbReference>
<dbReference type="PANTHER" id="PTHR47498:SF1">
    <property type="entry name" value="C-TYPE LECTIN DOMAIN FAMILY 2 MEMBER L"/>
    <property type="match status" value="1"/>
</dbReference>
<dbReference type="CDD" id="cd03593">
    <property type="entry name" value="CLECT_NK_receptors_like"/>
    <property type="match status" value="1"/>
</dbReference>
<dbReference type="InterPro" id="IPR016187">
    <property type="entry name" value="CTDL_fold"/>
</dbReference>
<comment type="caution">
    <text evidence="6">The sequence shown here is derived from an EMBL/GenBank/DDBJ whole genome shotgun (WGS) entry which is preliminary data.</text>
</comment>
<dbReference type="SUPFAM" id="SSF56436">
    <property type="entry name" value="C-type lectin-like"/>
    <property type="match status" value="1"/>
</dbReference>
<reference evidence="6" key="1">
    <citation type="journal article" date="2022" name="bioRxiv">
        <title>Sequencing and chromosome-scale assembly of the giantPleurodeles waltlgenome.</title>
        <authorList>
            <person name="Brown T."/>
            <person name="Elewa A."/>
            <person name="Iarovenko S."/>
            <person name="Subramanian E."/>
            <person name="Araus A.J."/>
            <person name="Petzold A."/>
            <person name="Susuki M."/>
            <person name="Suzuki K.-i.T."/>
            <person name="Hayashi T."/>
            <person name="Toyoda A."/>
            <person name="Oliveira C."/>
            <person name="Osipova E."/>
            <person name="Leigh N.D."/>
            <person name="Simon A."/>
            <person name="Yun M.H."/>
        </authorList>
    </citation>
    <scope>NUCLEOTIDE SEQUENCE</scope>
    <source>
        <strain evidence="6">20211129_DDA</strain>
        <tissue evidence="6">Liver</tissue>
    </source>
</reference>
<dbReference type="InterPro" id="IPR016186">
    <property type="entry name" value="C-type_lectin-like/link_sf"/>
</dbReference>
<keyword evidence="4" id="KW-1133">Transmembrane helix</keyword>
<evidence type="ECO:0000256" key="2">
    <source>
        <dbReference type="ARBA" id="ARBA00022734"/>
    </source>
</evidence>
<organism evidence="6 7">
    <name type="scientific">Pleurodeles waltl</name>
    <name type="common">Iberian ribbed newt</name>
    <dbReference type="NCBI Taxonomy" id="8319"/>
    <lineage>
        <taxon>Eukaryota</taxon>
        <taxon>Metazoa</taxon>
        <taxon>Chordata</taxon>
        <taxon>Craniata</taxon>
        <taxon>Vertebrata</taxon>
        <taxon>Euteleostomi</taxon>
        <taxon>Amphibia</taxon>
        <taxon>Batrachia</taxon>
        <taxon>Caudata</taxon>
        <taxon>Salamandroidea</taxon>
        <taxon>Salamandridae</taxon>
        <taxon>Pleurodelinae</taxon>
        <taxon>Pleurodeles</taxon>
    </lineage>
</organism>
<dbReference type="InterPro" id="IPR001304">
    <property type="entry name" value="C-type_lectin-like"/>
</dbReference>
<feature type="region of interest" description="Disordered" evidence="3">
    <location>
        <begin position="1"/>
        <end position="22"/>
    </location>
</feature>
<evidence type="ECO:0000256" key="3">
    <source>
        <dbReference type="SAM" id="MobiDB-lite"/>
    </source>
</evidence>
<dbReference type="Proteomes" id="UP001066276">
    <property type="component" value="Chromosome 2_2"/>
</dbReference>
<evidence type="ECO:0000256" key="4">
    <source>
        <dbReference type="SAM" id="Phobius"/>
    </source>
</evidence>
<dbReference type="GO" id="GO:0016020">
    <property type="term" value="C:membrane"/>
    <property type="evidence" value="ECO:0007669"/>
    <property type="project" value="UniProtKB-SubCell"/>
</dbReference>
<dbReference type="GO" id="GO:0030246">
    <property type="term" value="F:carbohydrate binding"/>
    <property type="evidence" value="ECO:0007669"/>
    <property type="project" value="UniProtKB-KW"/>
</dbReference>
<keyword evidence="2" id="KW-0430">Lectin</keyword>
<evidence type="ECO:0000256" key="1">
    <source>
        <dbReference type="ARBA" id="ARBA00004167"/>
    </source>
</evidence>
<evidence type="ECO:0000313" key="7">
    <source>
        <dbReference type="Proteomes" id="UP001066276"/>
    </source>
</evidence>
<protein>
    <recommendedName>
        <fullName evidence="5">C-type lectin domain-containing protein</fullName>
    </recommendedName>
</protein>
<dbReference type="PROSITE" id="PS50041">
    <property type="entry name" value="C_TYPE_LECTIN_2"/>
    <property type="match status" value="1"/>
</dbReference>
<dbReference type="Pfam" id="PF00059">
    <property type="entry name" value="Lectin_C"/>
    <property type="match status" value="1"/>
</dbReference>
<name>A0AAV7V5F0_PLEWA</name>
<comment type="subcellular location">
    <subcellularLocation>
        <location evidence="1">Membrane</location>
        <topology evidence="1">Single-pass membrane protein</topology>
    </subcellularLocation>
</comment>
<dbReference type="PANTHER" id="PTHR47498">
    <property type="entry name" value="C-TYPE LECTIN DOMAIN FAMILY 2 MEMBER L"/>
    <property type="match status" value="1"/>
</dbReference>
<accession>A0AAV7V5F0</accession>
<gene>
    <name evidence="6" type="ORF">NDU88_005077</name>
</gene>
<dbReference type="AlphaFoldDB" id="A0AAV7V5F0"/>
<feature type="transmembrane region" description="Helical" evidence="4">
    <location>
        <begin position="90"/>
        <end position="112"/>
    </location>
</feature>
<feature type="domain" description="C-type lectin" evidence="5">
    <location>
        <begin position="140"/>
        <end position="243"/>
    </location>
</feature>
<proteinExistence type="predicted"/>
<evidence type="ECO:0000313" key="6">
    <source>
        <dbReference type="EMBL" id="KAJ1195809.1"/>
    </source>
</evidence>
<keyword evidence="4" id="KW-0812">Transmembrane</keyword>
<keyword evidence="7" id="KW-1185">Reference proteome</keyword>
<dbReference type="Gene3D" id="3.10.100.10">
    <property type="entry name" value="Mannose-Binding Protein A, subunit A"/>
    <property type="match status" value="1"/>
</dbReference>
<sequence>MKMEFSSPPGSCCTDLSSGTPPTELNLHEIEVVDSGVNEPREELECPKPKIKIKSSAAFGLCCTDLSSDAPEVREQHQGLQRLNLKMKPVASPCFIAVCIALFVTVVTLIILTAPLAQRKLASGDATTRLEPCPLDWLYNGRKCYYFSKESKDWDQSWDFCSSCNASLALITSQEELNFLMKLTCEHHTWIGLRRRGDIFEWANGTACNDTLCALTDFGECVYIEDGAVRVSGCSLTRPYICTRDPHLSTDAL</sequence>